<evidence type="ECO:0000313" key="1">
    <source>
        <dbReference type="EMBL" id="CAB4609078.1"/>
    </source>
</evidence>
<dbReference type="AlphaFoldDB" id="A0A6J6HK52"/>
<sequence>MTTQSPDTSPGSDDEIGAWLLRFMADDAADGRARVETWRRRNDESATLTGVLADIAESRRSVEVHTISGNAHVGRVAYVADAAVVIESLDRHLVVIRMSAVAAVVPERGFRVPGEDVSTSTRSFRAIVDAVVEPGDFLTVLAGGSSVVGEFLSCGQDVLLMRGATNRTAYIALDAICEISVTANSGWR</sequence>
<name>A0A6J6HK52_9ZZZZ</name>
<reference evidence="1" key="1">
    <citation type="submission" date="2020-05" db="EMBL/GenBank/DDBJ databases">
        <authorList>
            <person name="Chiriac C."/>
            <person name="Salcher M."/>
            <person name="Ghai R."/>
            <person name="Kavagutti S V."/>
        </authorList>
    </citation>
    <scope>NUCLEOTIDE SEQUENCE</scope>
</reference>
<organism evidence="1">
    <name type="scientific">freshwater metagenome</name>
    <dbReference type="NCBI Taxonomy" id="449393"/>
    <lineage>
        <taxon>unclassified sequences</taxon>
        <taxon>metagenomes</taxon>
        <taxon>ecological metagenomes</taxon>
    </lineage>
</organism>
<dbReference type="EMBL" id="CAEZUP010000034">
    <property type="protein sequence ID" value="CAB4609078.1"/>
    <property type="molecule type" value="Genomic_DNA"/>
</dbReference>
<gene>
    <name evidence="1" type="ORF">UFOPK1835_00959</name>
</gene>
<proteinExistence type="predicted"/>
<accession>A0A6J6HK52</accession>
<protein>
    <submittedName>
        <fullName evidence="1">Unannotated protein</fullName>
    </submittedName>
</protein>